<protein>
    <recommendedName>
        <fullName evidence="4">CUB domain-containing protein</fullName>
    </recommendedName>
</protein>
<feature type="disulfide bond" evidence="2">
    <location>
        <begin position="169"/>
        <end position="187"/>
    </location>
</feature>
<evidence type="ECO:0000256" key="3">
    <source>
        <dbReference type="SAM" id="SignalP"/>
    </source>
</evidence>
<dbReference type="InterPro" id="IPR000859">
    <property type="entry name" value="CUB_dom"/>
</dbReference>
<gene>
    <name evidence="6" type="ORF">HFQ381_LOCUS14311</name>
    <name evidence="5" type="ORF">LUA448_LOCUS11929</name>
    <name evidence="7" type="ORF">TSG867_LOCUS14637</name>
    <name evidence="8" type="ORF">UJA718_LOCUS35095</name>
</gene>
<evidence type="ECO:0000313" key="8">
    <source>
        <dbReference type="EMBL" id="CAF4678056.1"/>
    </source>
</evidence>
<dbReference type="EMBL" id="CAJOBQ010000823">
    <property type="protein sequence ID" value="CAF4422295.1"/>
    <property type="molecule type" value="Genomic_DNA"/>
</dbReference>
<dbReference type="Gene3D" id="2.60.120.290">
    <property type="entry name" value="Spermadhesin, CUB domain"/>
    <property type="match status" value="1"/>
</dbReference>
<dbReference type="InterPro" id="IPR036055">
    <property type="entry name" value="LDL_receptor-like_sf"/>
</dbReference>
<dbReference type="PANTHER" id="PTHR24652:SF69">
    <property type="entry name" value="CUB DOMAIN-CONTAINING PROTEIN"/>
    <property type="match status" value="1"/>
</dbReference>
<dbReference type="Pfam" id="PF00057">
    <property type="entry name" value="Ldl_recept_a"/>
    <property type="match status" value="1"/>
</dbReference>
<dbReference type="EMBL" id="CAJOBP010032453">
    <property type="protein sequence ID" value="CAF4678056.1"/>
    <property type="molecule type" value="Genomic_DNA"/>
</dbReference>
<dbReference type="InterPro" id="IPR002172">
    <property type="entry name" value="LDrepeatLR_classA_rpt"/>
</dbReference>
<dbReference type="Gene3D" id="4.10.400.10">
    <property type="entry name" value="Low-density Lipoprotein Receptor"/>
    <property type="match status" value="1"/>
</dbReference>
<evidence type="ECO:0000313" key="6">
    <source>
        <dbReference type="EMBL" id="CAF4313093.1"/>
    </source>
</evidence>
<dbReference type="InterPro" id="IPR035914">
    <property type="entry name" value="Sperma_CUB_dom_sf"/>
</dbReference>
<dbReference type="SUPFAM" id="SSF57424">
    <property type="entry name" value="LDL receptor-like module"/>
    <property type="match status" value="1"/>
</dbReference>
<evidence type="ECO:0000313" key="9">
    <source>
        <dbReference type="Proteomes" id="UP000663833"/>
    </source>
</evidence>
<organism evidence="5 9">
    <name type="scientific">Rotaria socialis</name>
    <dbReference type="NCBI Taxonomy" id="392032"/>
    <lineage>
        <taxon>Eukaryota</taxon>
        <taxon>Metazoa</taxon>
        <taxon>Spiralia</taxon>
        <taxon>Gnathifera</taxon>
        <taxon>Rotifera</taxon>
        <taxon>Eurotatoria</taxon>
        <taxon>Bdelloidea</taxon>
        <taxon>Philodinida</taxon>
        <taxon>Philodinidae</taxon>
        <taxon>Rotaria</taxon>
    </lineage>
</organism>
<dbReference type="PROSITE" id="PS01209">
    <property type="entry name" value="LDLRA_1"/>
    <property type="match status" value="1"/>
</dbReference>
<evidence type="ECO:0000313" key="10">
    <source>
        <dbReference type="Proteomes" id="UP000663873"/>
    </source>
</evidence>
<sequence>MVIFSLLRLSTILCLLISIIRVNHAKGVKEKYYMDRMCGDDPFILNGDNRPGISFYLTSNSKYKANLNCTVKFRTAQPSQRLIVTIERMNILDCPGDLLKIYDGKKIVNANLERQCGSSASFTFTSSTTQVTMIFTSNTERESSGFKIAIALHFPMIAHCPQNLGFYLCKNKNCISKKLECNGGDHCGDGTDEIQCGFLSG</sequence>
<dbReference type="EMBL" id="CAJNYD010001453">
    <property type="protein sequence ID" value="CAF3338557.1"/>
    <property type="molecule type" value="Genomic_DNA"/>
</dbReference>
<comment type="caution">
    <text evidence="2">Lacks conserved residue(s) required for the propagation of feature annotation.</text>
</comment>
<dbReference type="Proteomes" id="UP000663862">
    <property type="component" value="Unassembled WGS sequence"/>
</dbReference>
<dbReference type="PROSITE" id="PS01180">
    <property type="entry name" value="CUB"/>
    <property type="match status" value="1"/>
</dbReference>
<evidence type="ECO:0000313" key="7">
    <source>
        <dbReference type="EMBL" id="CAF4422295.1"/>
    </source>
</evidence>
<feature type="disulfide bond" evidence="2">
    <location>
        <begin position="181"/>
        <end position="196"/>
    </location>
</feature>
<dbReference type="SMART" id="SM00042">
    <property type="entry name" value="CUB"/>
    <property type="match status" value="1"/>
</dbReference>
<dbReference type="SMART" id="SM00192">
    <property type="entry name" value="LDLa"/>
    <property type="match status" value="1"/>
</dbReference>
<evidence type="ECO:0000313" key="5">
    <source>
        <dbReference type="EMBL" id="CAF3338557.1"/>
    </source>
</evidence>
<dbReference type="InterPro" id="IPR042333">
    <property type="entry name" value="LRAD2/Mig-13-like"/>
</dbReference>
<feature type="chain" id="PRO_5035613297" description="CUB domain-containing protein" evidence="3">
    <location>
        <begin position="26"/>
        <end position="201"/>
    </location>
</feature>
<keyword evidence="1 2" id="KW-1015">Disulfide bond</keyword>
<keyword evidence="10" id="KW-1185">Reference proteome</keyword>
<evidence type="ECO:0000256" key="2">
    <source>
        <dbReference type="PROSITE-ProRule" id="PRU00124"/>
    </source>
</evidence>
<dbReference type="AlphaFoldDB" id="A0A817V3G3"/>
<dbReference type="CDD" id="cd00112">
    <property type="entry name" value="LDLa"/>
    <property type="match status" value="1"/>
</dbReference>
<keyword evidence="3" id="KW-0732">Signal</keyword>
<dbReference type="Proteomes" id="UP000663851">
    <property type="component" value="Unassembled WGS sequence"/>
</dbReference>
<evidence type="ECO:0000259" key="4">
    <source>
        <dbReference type="PROSITE" id="PS01180"/>
    </source>
</evidence>
<reference evidence="5" key="1">
    <citation type="submission" date="2021-02" db="EMBL/GenBank/DDBJ databases">
        <authorList>
            <person name="Nowell W R."/>
        </authorList>
    </citation>
    <scope>NUCLEOTIDE SEQUENCE</scope>
</reference>
<dbReference type="PANTHER" id="PTHR24652">
    <property type="entry name" value="LOW-DENSITY LIPOPROTEIN RECEPTOR CLASS A DOMAIN-CONTAINING PROTEIN 2"/>
    <property type="match status" value="1"/>
</dbReference>
<dbReference type="EMBL" id="CAJOBO010000930">
    <property type="protein sequence ID" value="CAF4313093.1"/>
    <property type="molecule type" value="Genomic_DNA"/>
</dbReference>
<dbReference type="SUPFAM" id="SSF49854">
    <property type="entry name" value="Spermadhesin, CUB domain"/>
    <property type="match status" value="1"/>
</dbReference>
<accession>A0A817V3G3</accession>
<comment type="caution">
    <text evidence="5">The sequence shown here is derived from an EMBL/GenBank/DDBJ whole genome shotgun (WGS) entry which is preliminary data.</text>
</comment>
<dbReference type="Pfam" id="PF00431">
    <property type="entry name" value="CUB"/>
    <property type="match status" value="1"/>
</dbReference>
<name>A0A817V3G3_9BILA</name>
<dbReference type="Proteomes" id="UP000663833">
    <property type="component" value="Unassembled WGS sequence"/>
</dbReference>
<dbReference type="PROSITE" id="PS50068">
    <property type="entry name" value="LDLRA_2"/>
    <property type="match status" value="1"/>
</dbReference>
<feature type="signal peptide" evidence="3">
    <location>
        <begin position="1"/>
        <end position="25"/>
    </location>
</feature>
<dbReference type="CDD" id="cd00041">
    <property type="entry name" value="CUB"/>
    <property type="match status" value="1"/>
</dbReference>
<evidence type="ECO:0000256" key="1">
    <source>
        <dbReference type="ARBA" id="ARBA00023157"/>
    </source>
</evidence>
<dbReference type="Proteomes" id="UP000663873">
    <property type="component" value="Unassembled WGS sequence"/>
</dbReference>
<feature type="domain" description="CUB" evidence="4">
    <location>
        <begin position="38"/>
        <end position="153"/>
    </location>
</feature>
<proteinExistence type="predicted"/>
<dbReference type="InterPro" id="IPR023415">
    <property type="entry name" value="LDLR_class-A_CS"/>
</dbReference>